<dbReference type="EMBL" id="JX412801">
    <property type="protein sequence ID" value="ALO76997.1"/>
    <property type="molecule type" value="Genomic_DNA"/>
</dbReference>
<gene>
    <name evidence="14" type="primary">atp8</name>
</gene>
<evidence type="ECO:0000256" key="5">
    <source>
        <dbReference type="ARBA" id="ARBA00022547"/>
    </source>
</evidence>
<evidence type="ECO:0000256" key="12">
    <source>
        <dbReference type="RuleBase" id="RU003661"/>
    </source>
</evidence>
<dbReference type="GO" id="GO:0015986">
    <property type="term" value="P:proton motive force-driven ATP synthesis"/>
    <property type="evidence" value="ECO:0007669"/>
    <property type="project" value="InterPro"/>
</dbReference>
<evidence type="ECO:0000313" key="14">
    <source>
        <dbReference type="EMBL" id="ALO76997.1"/>
    </source>
</evidence>
<evidence type="ECO:0000256" key="9">
    <source>
        <dbReference type="ARBA" id="ARBA00023065"/>
    </source>
</evidence>
<dbReference type="Pfam" id="PF00895">
    <property type="entry name" value="ATP-synt_8"/>
    <property type="match status" value="1"/>
</dbReference>
<keyword evidence="9 12" id="KW-0406">Ion transport</keyword>
<geneLocation type="mitochondrion" evidence="14"/>
<accession>A0A0S2MQK0</accession>
<evidence type="ECO:0000256" key="3">
    <source>
        <dbReference type="ARBA" id="ARBA00011291"/>
    </source>
</evidence>
<sequence length="51" mass="6227">MPQMSPMNWIILFIMFTIIFLIINSNNYFMVKYSPIKATKTLIKNKINWKW</sequence>
<organism evidence="14">
    <name type="scientific">Psilothrix sp. PSI01</name>
    <dbReference type="NCBI Taxonomy" id="1205575"/>
    <lineage>
        <taxon>Eukaryota</taxon>
        <taxon>Metazoa</taxon>
        <taxon>Ecdysozoa</taxon>
        <taxon>Arthropoda</taxon>
        <taxon>Hexapoda</taxon>
        <taxon>Insecta</taxon>
        <taxon>Pterygota</taxon>
        <taxon>Neoptera</taxon>
        <taxon>Endopterygota</taxon>
        <taxon>Coleoptera</taxon>
        <taxon>Polyphaga</taxon>
        <taxon>Cucujiformia</taxon>
        <taxon>Melyridae</taxon>
        <taxon>Dasytinae</taxon>
        <taxon>Psilothrix</taxon>
    </lineage>
</organism>
<dbReference type="GO" id="GO:0015078">
    <property type="term" value="F:proton transmembrane transporter activity"/>
    <property type="evidence" value="ECO:0007669"/>
    <property type="project" value="InterPro"/>
</dbReference>
<evidence type="ECO:0000256" key="6">
    <source>
        <dbReference type="ARBA" id="ARBA00022692"/>
    </source>
</evidence>
<keyword evidence="7 12" id="KW-0375">Hydrogen ion transport</keyword>
<evidence type="ECO:0000256" key="4">
    <source>
        <dbReference type="ARBA" id="ARBA00022448"/>
    </source>
</evidence>
<name>A0A0S2MQK0_9CUCU</name>
<feature type="transmembrane region" description="Helical" evidence="13">
    <location>
        <begin position="6"/>
        <end position="23"/>
    </location>
</feature>
<comment type="subcellular location">
    <subcellularLocation>
        <location evidence="1 12">Mitochondrion membrane</location>
        <topology evidence="1 12">Single-pass membrane protein</topology>
    </subcellularLocation>
</comment>
<keyword evidence="8 13" id="KW-1133">Transmembrane helix</keyword>
<evidence type="ECO:0000256" key="13">
    <source>
        <dbReference type="SAM" id="Phobius"/>
    </source>
</evidence>
<dbReference type="GO" id="GO:0031966">
    <property type="term" value="C:mitochondrial membrane"/>
    <property type="evidence" value="ECO:0007669"/>
    <property type="project" value="UniProtKB-SubCell"/>
</dbReference>
<keyword evidence="11 13" id="KW-0472">Membrane</keyword>
<comment type="subunit">
    <text evidence="3">F-type ATPases have 2 components, CF(1) - the catalytic core - and CF(0) - the membrane proton channel.</text>
</comment>
<keyword evidence="10 12" id="KW-0496">Mitochondrion</keyword>
<evidence type="ECO:0000256" key="2">
    <source>
        <dbReference type="ARBA" id="ARBA00008892"/>
    </source>
</evidence>
<keyword evidence="5 12" id="KW-0138">CF(0)</keyword>
<comment type="similarity">
    <text evidence="2 12">Belongs to the ATPase protein 8 family.</text>
</comment>
<evidence type="ECO:0000256" key="7">
    <source>
        <dbReference type="ARBA" id="ARBA00022781"/>
    </source>
</evidence>
<dbReference type="AlphaFoldDB" id="A0A0S2MQK0"/>
<protein>
    <recommendedName>
        <fullName evidence="12">ATP synthase complex subunit 8</fullName>
    </recommendedName>
</protein>
<keyword evidence="4 12" id="KW-0813">Transport</keyword>
<evidence type="ECO:0000256" key="10">
    <source>
        <dbReference type="ARBA" id="ARBA00023128"/>
    </source>
</evidence>
<proteinExistence type="inferred from homology"/>
<dbReference type="GO" id="GO:0045259">
    <property type="term" value="C:proton-transporting ATP synthase complex"/>
    <property type="evidence" value="ECO:0007669"/>
    <property type="project" value="UniProtKB-KW"/>
</dbReference>
<evidence type="ECO:0000256" key="8">
    <source>
        <dbReference type="ARBA" id="ARBA00022989"/>
    </source>
</evidence>
<evidence type="ECO:0000256" key="1">
    <source>
        <dbReference type="ARBA" id="ARBA00004304"/>
    </source>
</evidence>
<evidence type="ECO:0000256" key="11">
    <source>
        <dbReference type="ARBA" id="ARBA00023136"/>
    </source>
</evidence>
<reference evidence="14" key="1">
    <citation type="submission" date="2012-06" db="EMBL/GenBank/DDBJ databases">
        <title>Mitogenomics of the Coleoptera under dense taxon sampling.</title>
        <authorList>
            <person name="Timmermans M.J.T.N."/>
            <person name="Lim J."/>
            <person name="Dodsworth S."/>
            <person name="Haran J."/>
            <person name="Ahrens D."/>
            <person name="Bocak L."/>
            <person name="London A."/>
            <person name="Culverwell L."/>
            <person name="Vogler A.P."/>
        </authorList>
    </citation>
    <scope>NUCLEOTIDE SEQUENCE</scope>
</reference>
<keyword evidence="6 12" id="KW-0812">Transmembrane</keyword>
<dbReference type="InterPro" id="IPR001421">
    <property type="entry name" value="ATP8_metazoa"/>
</dbReference>